<evidence type="ECO:0000313" key="10">
    <source>
        <dbReference type="EMBL" id="SFE45566.1"/>
    </source>
</evidence>
<gene>
    <name evidence="10" type="ORF">SAMN05216378_3178</name>
</gene>
<dbReference type="RefSeq" id="WP_091186812.1">
    <property type="nucleotide sequence ID" value="NZ_FOMT01000003.1"/>
</dbReference>
<comment type="similarity">
    <text evidence="1">Belongs to the FGGY kinase family.</text>
</comment>
<feature type="domain" description="Carbohydrate kinase FGGY C-terminal" evidence="9">
    <location>
        <begin position="262"/>
        <end position="453"/>
    </location>
</feature>
<keyword evidence="7" id="KW-0684">Rhamnose metabolism</keyword>
<proteinExistence type="inferred from homology"/>
<dbReference type="OrthoDB" id="9761504at2"/>
<evidence type="ECO:0000256" key="4">
    <source>
        <dbReference type="ARBA" id="ARBA00022777"/>
    </source>
</evidence>
<dbReference type="InterPro" id="IPR018484">
    <property type="entry name" value="FGGY_N"/>
</dbReference>
<reference evidence="11" key="1">
    <citation type="submission" date="2016-10" db="EMBL/GenBank/DDBJ databases">
        <authorList>
            <person name="Varghese N."/>
            <person name="Submissions S."/>
        </authorList>
    </citation>
    <scope>NUCLEOTIDE SEQUENCE [LARGE SCALE GENOMIC DNA]</scope>
    <source>
        <strain evidence="11">CGMCC 1.10784</strain>
    </source>
</reference>
<evidence type="ECO:0000256" key="3">
    <source>
        <dbReference type="ARBA" id="ARBA00022741"/>
    </source>
</evidence>
<dbReference type="SUPFAM" id="SSF53067">
    <property type="entry name" value="Actin-like ATPase domain"/>
    <property type="match status" value="2"/>
</dbReference>
<dbReference type="Gene3D" id="3.30.420.40">
    <property type="match status" value="2"/>
</dbReference>
<dbReference type="GO" id="GO:0005829">
    <property type="term" value="C:cytosol"/>
    <property type="evidence" value="ECO:0007669"/>
    <property type="project" value="TreeGrafter"/>
</dbReference>
<dbReference type="GO" id="GO:0004370">
    <property type="term" value="F:glycerol kinase activity"/>
    <property type="evidence" value="ECO:0007669"/>
    <property type="project" value="TreeGrafter"/>
</dbReference>
<keyword evidence="6" id="KW-1015">Disulfide bond</keyword>
<evidence type="ECO:0000259" key="9">
    <source>
        <dbReference type="Pfam" id="PF02782"/>
    </source>
</evidence>
<dbReference type="Pfam" id="PF02782">
    <property type="entry name" value="FGGY_C"/>
    <property type="match status" value="1"/>
</dbReference>
<evidence type="ECO:0000313" key="11">
    <source>
        <dbReference type="Proteomes" id="UP000198855"/>
    </source>
</evidence>
<keyword evidence="4 10" id="KW-0418">Kinase</keyword>
<protein>
    <submittedName>
        <fullName evidence="10">Rhamnulokinase</fullName>
    </submittedName>
</protein>
<name>A0A1I2ANX1_9BACL</name>
<dbReference type="InterPro" id="IPR013449">
    <property type="entry name" value="Rhamnulokinase"/>
</dbReference>
<dbReference type="GO" id="GO:0006071">
    <property type="term" value="P:glycerol metabolic process"/>
    <property type="evidence" value="ECO:0007669"/>
    <property type="project" value="TreeGrafter"/>
</dbReference>
<dbReference type="InterPro" id="IPR018485">
    <property type="entry name" value="FGGY_C"/>
</dbReference>
<dbReference type="STRING" id="1045775.SAMN05216378_3178"/>
<evidence type="ECO:0000256" key="7">
    <source>
        <dbReference type="ARBA" id="ARBA00023308"/>
    </source>
</evidence>
<dbReference type="EMBL" id="FOMT01000003">
    <property type="protein sequence ID" value="SFE45566.1"/>
    <property type="molecule type" value="Genomic_DNA"/>
</dbReference>
<dbReference type="Proteomes" id="UP000198855">
    <property type="component" value="Unassembled WGS sequence"/>
</dbReference>
<evidence type="ECO:0000256" key="2">
    <source>
        <dbReference type="ARBA" id="ARBA00022679"/>
    </source>
</evidence>
<evidence type="ECO:0000259" key="8">
    <source>
        <dbReference type="Pfam" id="PF00370"/>
    </source>
</evidence>
<dbReference type="PANTHER" id="PTHR10196:SF93">
    <property type="entry name" value="L-RHAMNULOKINASE"/>
    <property type="match status" value="1"/>
</dbReference>
<evidence type="ECO:0000256" key="6">
    <source>
        <dbReference type="ARBA" id="ARBA00023157"/>
    </source>
</evidence>
<keyword evidence="3" id="KW-0547">Nucleotide-binding</keyword>
<dbReference type="AlphaFoldDB" id="A0A1I2ANX1"/>
<keyword evidence="11" id="KW-1185">Reference proteome</keyword>
<dbReference type="CDD" id="cd07771">
    <property type="entry name" value="ASKHA_NBD_FGGY_RhaB-like"/>
    <property type="match status" value="1"/>
</dbReference>
<organism evidence="10 11">
    <name type="scientific">Paenibacillus catalpae</name>
    <dbReference type="NCBI Taxonomy" id="1045775"/>
    <lineage>
        <taxon>Bacteria</taxon>
        <taxon>Bacillati</taxon>
        <taxon>Bacillota</taxon>
        <taxon>Bacilli</taxon>
        <taxon>Bacillales</taxon>
        <taxon>Paenibacillaceae</taxon>
        <taxon>Paenibacillus</taxon>
    </lineage>
</organism>
<keyword evidence="2" id="KW-0808">Transferase</keyword>
<dbReference type="GO" id="GO:0005524">
    <property type="term" value="F:ATP binding"/>
    <property type="evidence" value="ECO:0007669"/>
    <property type="project" value="UniProtKB-KW"/>
</dbReference>
<evidence type="ECO:0000256" key="1">
    <source>
        <dbReference type="ARBA" id="ARBA00009156"/>
    </source>
</evidence>
<dbReference type="GO" id="GO:0008993">
    <property type="term" value="F:rhamnulokinase activity"/>
    <property type="evidence" value="ECO:0007669"/>
    <property type="project" value="InterPro"/>
</dbReference>
<feature type="domain" description="Carbohydrate kinase FGGY N-terminal" evidence="8">
    <location>
        <begin position="6"/>
        <end position="250"/>
    </location>
</feature>
<evidence type="ECO:0000256" key="5">
    <source>
        <dbReference type="ARBA" id="ARBA00022840"/>
    </source>
</evidence>
<dbReference type="InterPro" id="IPR043129">
    <property type="entry name" value="ATPase_NBD"/>
</dbReference>
<keyword evidence="5" id="KW-0067">ATP-binding</keyword>
<dbReference type="GO" id="GO:0019301">
    <property type="term" value="P:rhamnose catabolic process"/>
    <property type="evidence" value="ECO:0007669"/>
    <property type="project" value="InterPro"/>
</dbReference>
<dbReference type="PANTHER" id="PTHR10196">
    <property type="entry name" value="SUGAR KINASE"/>
    <property type="match status" value="1"/>
</dbReference>
<accession>A0A1I2ANX1</accession>
<dbReference type="Pfam" id="PF00370">
    <property type="entry name" value="FGGY_N"/>
    <property type="match status" value="1"/>
</dbReference>
<sequence>MLQTTVLAFDLGASSGRALIGKLTRAEDGERRLEVEEIHRFPNVAVQVGRHLHWDILRLLQEMKHALRKAFQLGFKPVTFGVDTWGVDFGLLDANGELLGNPYHYRDPHTEGLIEEIEALFGKEELFRQGGLQFMPFNTIYQLYAMKKAASPKLEAARTLLLTPDLLVYLLTGQRACEFSMATTTQLLHPESRQWNTSLMEKLGIPSDVFLEPVYPGTRIGPLSEEVCEELGIPSVEAVAVATHDTESAVAAIPAGAGAFVYLVCGTWSLVGTELDQPLLTAEAMELEFSNEGGAGGKYQLLKNIMGLWILQECKREWDEQGNVYSFAELANMAEQEEAFRSLINPDDLRFFGPSNMTEKVRSYCRESGQPVPITESEVARCIMDSLALRYRSALEQIEKLTGERYGGMHMVGGGIQNKLLCRLTANAIGRPVWAGPVEASAIGNMLAQFMALGKCTDLAEARQLSAASFPVDIYEPSDMDIWNETYERFKQLL</sequence>